<dbReference type="Pfam" id="PF00535">
    <property type="entry name" value="Glycos_transf_2"/>
    <property type="match status" value="1"/>
</dbReference>
<gene>
    <name evidence="2" type="ORF">HHL25_20890</name>
</gene>
<keyword evidence="3" id="KW-1185">Reference proteome</keyword>
<evidence type="ECO:0000313" key="3">
    <source>
        <dbReference type="Proteomes" id="UP000541470"/>
    </source>
</evidence>
<dbReference type="SUPFAM" id="SSF53448">
    <property type="entry name" value="Nucleotide-diphospho-sugar transferases"/>
    <property type="match status" value="1"/>
</dbReference>
<evidence type="ECO:0000313" key="2">
    <source>
        <dbReference type="EMBL" id="NML76597.1"/>
    </source>
</evidence>
<dbReference type="EMBL" id="JABBGK010000007">
    <property type="protein sequence ID" value="NML76597.1"/>
    <property type="molecule type" value="Genomic_DNA"/>
</dbReference>
<reference evidence="2 3" key="1">
    <citation type="submission" date="2020-04" db="EMBL/GenBank/DDBJ databases">
        <title>Rhizobium sp. S-51 isolated from soil.</title>
        <authorList>
            <person name="Dahal R.H."/>
        </authorList>
    </citation>
    <scope>NUCLEOTIDE SEQUENCE [LARGE SCALE GENOMIC DNA]</scope>
    <source>
        <strain evidence="2 3">S-51</strain>
    </source>
</reference>
<sequence>MAKLTVIIPYYQKEPGILRRALTAVFAQTFQDFDVLVIDDQSPFPAREELLALPPEEASRITVIRQPNAGPGGARNAGLDAVKPETEYVAFLDSDDVWSADHLENAYRGMTRFKADCYWASITGGDDFHYHFGISELAETEEVRQLQDEPLMVELPEMTSVMLKNWSFLHLSCMVIGRNLFRSIRFEAELRLAAEDVLFFCDCVLAADRVILCDTPGAVRGEGVNIFHAIDNDSPQFLRQQFNTWVALDTLEERFYGRSAEVASIRSYKQTARRQALWSQARLVRRRKIPQLNLLARWIWRDPRLLGSAVELAAGKLSRQS</sequence>
<dbReference type="Proteomes" id="UP000541470">
    <property type="component" value="Unassembled WGS sequence"/>
</dbReference>
<proteinExistence type="predicted"/>
<dbReference type="AlphaFoldDB" id="A0A7Y0AZX8"/>
<dbReference type="InterPro" id="IPR050834">
    <property type="entry name" value="Glycosyltransf_2"/>
</dbReference>
<organism evidence="2 3">
    <name type="scientific">Rhizobium terricola</name>
    <dbReference type="NCBI Taxonomy" id="2728849"/>
    <lineage>
        <taxon>Bacteria</taxon>
        <taxon>Pseudomonadati</taxon>
        <taxon>Pseudomonadota</taxon>
        <taxon>Alphaproteobacteria</taxon>
        <taxon>Hyphomicrobiales</taxon>
        <taxon>Rhizobiaceae</taxon>
        <taxon>Rhizobium/Agrobacterium group</taxon>
        <taxon>Rhizobium</taxon>
    </lineage>
</organism>
<dbReference type="PANTHER" id="PTHR43685:SF2">
    <property type="entry name" value="GLYCOSYLTRANSFERASE 2-LIKE DOMAIN-CONTAINING PROTEIN"/>
    <property type="match status" value="1"/>
</dbReference>
<dbReference type="CDD" id="cd00761">
    <property type="entry name" value="Glyco_tranf_GTA_type"/>
    <property type="match status" value="1"/>
</dbReference>
<dbReference type="GO" id="GO:0016740">
    <property type="term" value="F:transferase activity"/>
    <property type="evidence" value="ECO:0007669"/>
    <property type="project" value="UniProtKB-KW"/>
</dbReference>
<dbReference type="InterPro" id="IPR029044">
    <property type="entry name" value="Nucleotide-diphossugar_trans"/>
</dbReference>
<dbReference type="RefSeq" id="WP_169595173.1">
    <property type="nucleotide sequence ID" value="NZ_JABBGK010000007.1"/>
</dbReference>
<name>A0A7Y0AZX8_9HYPH</name>
<feature type="domain" description="Glycosyltransferase 2-like" evidence="1">
    <location>
        <begin position="5"/>
        <end position="181"/>
    </location>
</feature>
<accession>A0A7Y0AZX8</accession>
<evidence type="ECO:0000259" key="1">
    <source>
        <dbReference type="Pfam" id="PF00535"/>
    </source>
</evidence>
<dbReference type="InterPro" id="IPR001173">
    <property type="entry name" value="Glyco_trans_2-like"/>
</dbReference>
<dbReference type="Gene3D" id="3.90.550.10">
    <property type="entry name" value="Spore Coat Polysaccharide Biosynthesis Protein SpsA, Chain A"/>
    <property type="match status" value="1"/>
</dbReference>
<comment type="caution">
    <text evidence="2">The sequence shown here is derived from an EMBL/GenBank/DDBJ whole genome shotgun (WGS) entry which is preliminary data.</text>
</comment>
<dbReference type="PANTHER" id="PTHR43685">
    <property type="entry name" value="GLYCOSYLTRANSFERASE"/>
    <property type="match status" value="1"/>
</dbReference>
<protein>
    <submittedName>
        <fullName evidence="2">Glycosyltransferase family 2 protein</fullName>
    </submittedName>
</protein>
<keyword evidence="2" id="KW-0808">Transferase</keyword>